<dbReference type="Proteomes" id="UP000648663">
    <property type="component" value="Unassembled WGS sequence"/>
</dbReference>
<accession>A0A846LG35</accession>
<dbReference type="RefSeq" id="WP_166754202.1">
    <property type="nucleotide sequence ID" value="NZ_BAABJU010000001.1"/>
</dbReference>
<comment type="caution">
    <text evidence="2">The sequence shown here is derived from an EMBL/GenBank/DDBJ whole genome shotgun (WGS) entry which is preliminary data.</text>
</comment>
<gene>
    <name evidence="2" type="ORF">FB380_001092</name>
    <name evidence="1" type="ORF">GCM10011589_00610</name>
</gene>
<dbReference type="AlphaFoldDB" id="A0A846LG35"/>
<evidence type="ECO:0000313" key="3">
    <source>
        <dbReference type="Proteomes" id="UP000552836"/>
    </source>
</evidence>
<organism evidence="2 3">
    <name type="scientific">Modestobacter marinus</name>
    <dbReference type="NCBI Taxonomy" id="477641"/>
    <lineage>
        <taxon>Bacteria</taxon>
        <taxon>Bacillati</taxon>
        <taxon>Actinomycetota</taxon>
        <taxon>Actinomycetes</taxon>
        <taxon>Geodermatophilales</taxon>
        <taxon>Geodermatophilaceae</taxon>
        <taxon>Modestobacter</taxon>
    </lineage>
</organism>
<reference evidence="1" key="1">
    <citation type="journal article" date="2014" name="Int. J. Syst. Evol. Microbiol.">
        <title>Complete genome of a new Firmicutes species belonging to the dominant human colonic microbiota ('Ruminococcus bicirculans') reveals two chromosomes and a selective capacity to utilize plant glucans.</title>
        <authorList>
            <consortium name="NISC Comparative Sequencing Program"/>
            <person name="Wegmann U."/>
            <person name="Louis P."/>
            <person name="Goesmann A."/>
            <person name="Henrissat B."/>
            <person name="Duncan S.H."/>
            <person name="Flint H.J."/>
        </authorList>
    </citation>
    <scope>NUCLEOTIDE SEQUENCE</scope>
    <source>
        <strain evidence="1">CGMCC 4.5581</strain>
    </source>
</reference>
<reference evidence="4" key="2">
    <citation type="journal article" date="2019" name="Int. J. Syst. Evol. Microbiol.">
        <title>The Global Catalogue of Microorganisms (GCM) 10K type strain sequencing project: providing services to taxonomists for standard genome sequencing and annotation.</title>
        <authorList>
            <consortium name="The Broad Institute Genomics Platform"/>
            <consortium name="The Broad Institute Genome Sequencing Center for Infectious Disease"/>
            <person name="Wu L."/>
            <person name="Ma J."/>
        </authorList>
    </citation>
    <scope>NUCLEOTIDE SEQUENCE [LARGE SCALE GENOMIC DNA]</scope>
    <source>
        <strain evidence="4">CGMCC 4.5581</strain>
    </source>
</reference>
<keyword evidence="4" id="KW-1185">Reference proteome</keyword>
<sequence>MTLKALHQGHVPEEPAPAGTALTTLTVAGAVVATCWDGAGLPGALAPRPFLHPVTTLSGVPVTDAQPEDHRWHLGVSVTLQDVGGANVWGGRTYLRDEGYTWRADHGRQVHTGWAAQATDGFRETLDWQGPDGRTLLTEERTVRAAPAALPGAWTLELSTTLRNATDAPLELGSPATNGRSGAGYGGLFWRFPPVSGARVWSPEAEGEGAVHGSCAPWVAFAATGPAPFTVALAGADAATRADPWFVRVDDYPGLGSQLAAEHPVRLAAGEAVTRSFRALVADGTPDTASIGDALGTAPGQGGPR</sequence>
<evidence type="ECO:0000313" key="4">
    <source>
        <dbReference type="Proteomes" id="UP000648663"/>
    </source>
</evidence>
<dbReference type="Pfam" id="PF14100">
    <property type="entry name" value="DUF6807"/>
    <property type="match status" value="1"/>
</dbReference>
<name>A0A846LG35_9ACTN</name>
<reference evidence="1" key="4">
    <citation type="submission" date="2024-05" db="EMBL/GenBank/DDBJ databases">
        <authorList>
            <person name="Sun Q."/>
            <person name="Zhou Y."/>
        </authorList>
    </citation>
    <scope>NUCLEOTIDE SEQUENCE</scope>
    <source>
        <strain evidence="1">CGMCC 4.5581</strain>
    </source>
</reference>
<reference evidence="2 3" key="3">
    <citation type="submission" date="2020-02" db="EMBL/GenBank/DDBJ databases">
        <title>Sequencing the genomes of 1000 actinobacteria strains.</title>
        <authorList>
            <person name="Klenk H.-P."/>
        </authorList>
    </citation>
    <scope>NUCLEOTIDE SEQUENCE [LARGE SCALE GENOMIC DNA]</scope>
    <source>
        <strain evidence="2 3">DSM 45201</strain>
    </source>
</reference>
<evidence type="ECO:0000313" key="1">
    <source>
        <dbReference type="EMBL" id="GGL47971.1"/>
    </source>
</evidence>
<evidence type="ECO:0000313" key="2">
    <source>
        <dbReference type="EMBL" id="NIH66646.1"/>
    </source>
</evidence>
<dbReference type="EMBL" id="BMMI01000001">
    <property type="protein sequence ID" value="GGL47971.1"/>
    <property type="molecule type" value="Genomic_DNA"/>
</dbReference>
<dbReference type="Proteomes" id="UP000552836">
    <property type="component" value="Unassembled WGS sequence"/>
</dbReference>
<proteinExistence type="predicted"/>
<dbReference type="EMBL" id="JAAMPA010000001">
    <property type="protein sequence ID" value="NIH66646.1"/>
    <property type="molecule type" value="Genomic_DNA"/>
</dbReference>
<dbReference type="InterPro" id="IPR029475">
    <property type="entry name" value="DUF6807"/>
</dbReference>
<protein>
    <submittedName>
        <fullName evidence="1">Oxidoreductase</fullName>
    </submittedName>
</protein>